<feature type="coiled-coil region" evidence="1">
    <location>
        <begin position="130"/>
        <end position="157"/>
    </location>
</feature>
<name>A0A6I2L9B1_9BURK</name>
<dbReference type="Pfam" id="PF08843">
    <property type="entry name" value="AbiEii"/>
    <property type="match status" value="1"/>
</dbReference>
<accession>A0A6I2L9B1</accession>
<evidence type="ECO:0000313" key="2">
    <source>
        <dbReference type="EMBL" id="MRW94855.1"/>
    </source>
</evidence>
<evidence type="ECO:0000256" key="1">
    <source>
        <dbReference type="SAM" id="Coils"/>
    </source>
</evidence>
<sequence length="465" mass="52920">MAWWAGGYGCRFSKDIDIFVPDLQSLGFVTPRLSDVAESITTDYVETAGYVKLYLEEGEIDFVAAPNLTTPGFEVETVLGHQVRVETSVEIIAKKMWHRGDRITGRDIFDFALIAEREPEVLMPAREFMVRNAAAVFQQLEERYAQLKQQFEAVDALNFHPSFDQACATLKTTLAAMLNAPDLGRDDASSSNARYVRRISSPEALMRYPKPQKGNPHRLTIDQHIFPKSCIARFAGDKGTVQVRRKSGEKDLWLTPGNSYFCARRLWDQKAEAVFMKAIKDRYQDVARNIVARAVTTLDAMMNQAVTDLYLLWTLRHERLLNPIPDARLSFVAPEREMSIDTQEILEANGYVFAAPDNTIPSRFMTGLRFMMEMRRERERMVGKRWGILTSDEAEFLVPDNFSACSVLPLSPTIAHVEGHADQQIGFRQVADINGQAVQGCHRYYFARDIARCLILTRRILDDLF</sequence>
<organism evidence="2 3">
    <name type="scientific">Duganella guangzhouensis</name>
    <dbReference type="NCBI Taxonomy" id="2666084"/>
    <lineage>
        <taxon>Bacteria</taxon>
        <taxon>Pseudomonadati</taxon>
        <taxon>Pseudomonadota</taxon>
        <taxon>Betaproteobacteria</taxon>
        <taxon>Burkholderiales</taxon>
        <taxon>Oxalobacteraceae</taxon>
        <taxon>Telluria group</taxon>
        <taxon>Duganella</taxon>
    </lineage>
</organism>
<protein>
    <recommendedName>
        <fullName evidence="4">Nucleotidyl transferase AbiEii/AbiGii toxin family protein</fullName>
    </recommendedName>
</protein>
<dbReference type="RefSeq" id="WP_154383723.1">
    <property type="nucleotide sequence ID" value="NZ_WKJK01000041.1"/>
</dbReference>
<reference evidence="2 3" key="1">
    <citation type="submission" date="2019-11" db="EMBL/GenBank/DDBJ databases">
        <title>Novel species isolated from a subtropical stream in China.</title>
        <authorList>
            <person name="Lu H."/>
        </authorList>
    </citation>
    <scope>NUCLEOTIDE SEQUENCE [LARGE SCALE GENOMIC DNA]</scope>
    <source>
        <strain evidence="2 3">FT80W</strain>
    </source>
</reference>
<dbReference type="InterPro" id="IPR014942">
    <property type="entry name" value="AbiEii"/>
</dbReference>
<dbReference type="Proteomes" id="UP000433309">
    <property type="component" value="Unassembled WGS sequence"/>
</dbReference>
<comment type="caution">
    <text evidence="2">The sequence shown here is derived from an EMBL/GenBank/DDBJ whole genome shotgun (WGS) entry which is preliminary data.</text>
</comment>
<dbReference type="EMBL" id="WKJK01000041">
    <property type="protein sequence ID" value="MRW94855.1"/>
    <property type="molecule type" value="Genomic_DNA"/>
</dbReference>
<keyword evidence="3" id="KW-1185">Reference proteome</keyword>
<proteinExistence type="predicted"/>
<keyword evidence="1" id="KW-0175">Coiled coil</keyword>
<evidence type="ECO:0008006" key="4">
    <source>
        <dbReference type="Google" id="ProtNLM"/>
    </source>
</evidence>
<evidence type="ECO:0000313" key="3">
    <source>
        <dbReference type="Proteomes" id="UP000433309"/>
    </source>
</evidence>
<dbReference type="AlphaFoldDB" id="A0A6I2L9B1"/>
<gene>
    <name evidence="2" type="ORF">GJ699_33355</name>
</gene>